<organism evidence="7 8">
    <name type="scientific">Saccoglossus kowalevskii</name>
    <name type="common">Acorn worm</name>
    <dbReference type="NCBI Taxonomy" id="10224"/>
    <lineage>
        <taxon>Eukaryota</taxon>
        <taxon>Metazoa</taxon>
        <taxon>Hemichordata</taxon>
        <taxon>Enteropneusta</taxon>
        <taxon>Harrimaniidae</taxon>
        <taxon>Saccoglossus</taxon>
    </lineage>
</organism>
<dbReference type="RefSeq" id="XP_006820321.1">
    <property type="nucleotide sequence ID" value="XM_006820258.1"/>
</dbReference>
<protein>
    <submittedName>
        <fullName evidence="8">Protein ITFG3-like</fullName>
    </submittedName>
</protein>
<feature type="transmembrane region" description="Helical" evidence="5">
    <location>
        <begin position="78"/>
        <end position="96"/>
    </location>
</feature>
<reference evidence="8" key="1">
    <citation type="submission" date="2025-08" db="UniProtKB">
        <authorList>
            <consortium name="RefSeq"/>
        </authorList>
    </citation>
    <scope>IDENTIFICATION</scope>
    <source>
        <tissue evidence="8">Testes</tissue>
    </source>
</reference>
<evidence type="ECO:0000313" key="8">
    <source>
        <dbReference type="RefSeq" id="XP_006820321.1"/>
    </source>
</evidence>
<evidence type="ECO:0000256" key="1">
    <source>
        <dbReference type="ARBA" id="ARBA00004167"/>
    </source>
</evidence>
<comment type="subcellular location">
    <subcellularLocation>
        <location evidence="1">Membrane</location>
        <topology evidence="1">Single-pass membrane protein</topology>
    </subcellularLocation>
</comment>
<dbReference type="SUPFAM" id="SSF69318">
    <property type="entry name" value="Integrin alpha N-terminal domain"/>
    <property type="match status" value="1"/>
</dbReference>
<dbReference type="Pfam" id="PF23727">
    <property type="entry name" value="Beta-prop_FAM234A_B"/>
    <property type="match status" value="1"/>
</dbReference>
<dbReference type="Proteomes" id="UP000694865">
    <property type="component" value="Unplaced"/>
</dbReference>
<evidence type="ECO:0000256" key="4">
    <source>
        <dbReference type="ARBA" id="ARBA00023136"/>
    </source>
</evidence>
<evidence type="ECO:0000259" key="6">
    <source>
        <dbReference type="Pfam" id="PF23727"/>
    </source>
</evidence>
<evidence type="ECO:0000256" key="5">
    <source>
        <dbReference type="SAM" id="Phobius"/>
    </source>
</evidence>
<keyword evidence="3 5" id="KW-1133">Transmembrane helix</keyword>
<feature type="domain" description="FAM234A/B beta-propeller" evidence="6">
    <location>
        <begin position="107"/>
        <end position="321"/>
    </location>
</feature>
<dbReference type="PANTHER" id="PTHR21419">
    <property type="match status" value="1"/>
</dbReference>
<dbReference type="InterPro" id="IPR028994">
    <property type="entry name" value="Integrin_alpha_N"/>
</dbReference>
<name>A0ABM0MJY0_SACKO</name>
<dbReference type="GeneID" id="100366369"/>
<evidence type="ECO:0000256" key="3">
    <source>
        <dbReference type="ARBA" id="ARBA00022989"/>
    </source>
</evidence>
<evidence type="ECO:0000313" key="7">
    <source>
        <dbReference type="Proteomes" id="UP000694865"/>
    </source>
</evidence>
<dbReference type="InterPro" id="IPR045232">
    <property type="entry name" value="FAM234"/>
</dbReference>
<gene>
    <name evidence="8" type="primary">LOC100366369</name>
</gene>
<dbReference type="InterPro" id="IPR055409">
    <property type="entry name" value="Beta-prop_FAM234A_B"/>
</dbReference>
<evidence type="ECO:0000256" key="2">
    <source>
        <dbReference type="ARBA" id="ARBA00022692"/>
    </source>
</evidence>
<keyword evidence="2 5" id="KW-0812">Transmembrane</keyword>
<keyword evidence="4 5" id="KW-0472">Membrane</keyword>
<proteinExistence type="predicted"/>
<dbReference type="PANTHER" id="PTHR21419:SF30">
    <property type="entry name" value="IG-LIKE DOMAIN-CONTAINING PROTEIN"/>
    <property type="match status" value="1"/>
</dbReference>
<keyword evidence="7" id="KW-1185">Reference proteome</keyword>
<dbReference type="InterPro" id="IPR015943">
    <property type="entry name" value="WD40/YVTN_repeat-like_dom_sf"/>
</dbReference>
<dbReference type="Gene3D" id="2.130.10.10">
    <property type="entry name" value="YVTN repeat-like/Quinoprotein amine dehydrogenase"/>
    <property type="match status" value="1"/>
</dbReference>
<sequence length="338" mass="37529">MSSWWKIGDKKEPVDYAKIPLTSNQGDDSEDEELFNGDAGQSLHKVRIDDGSALHNGYRKKNETDFKQDHKLSLQKKLCLVFALLLGITIVIFFYFSIPCSKSQDNWAVTFEKTGTESCVRLYDVNNDGVVDMIFGVTIETGPQTEEEMEAFCKERGDLTPPCGGKMIALDGKNGAELWRLTTDHEIFEISCGNIDINQDGIMDCIGGGRGGSFFAVNPKTGEILWKADKNVTNNHWNYYQPQIIPDLDSDGVPDIVVTHGGDFTYSDEDTERLTNFIVLVSGASGKGFGFMEVPDHHETYSPPVLYTQTDGSIYVLFGSGGETIQAFCLFGYPNIIF</sequence>
<accession>A0ABM0MJY0</accession>